<dbReference type="Gene3D" id="1.20.1250.20">
    <property type="entry name" value="MFS general substrate transporter like domains"/>
    <property type="match status" value="1"/>
</dbReference>
<dbReference type="EMBL" id="LJYG01000104">
    <property type="protein sequence ID" value="KRQ05611.1"/>
    <property type="molecule type" value="Genomic_DNA"/>
</dbReference>
<dbReference type="SUPFAM" id="SSF103473">
    <property type="entry name" value="MFS general substrate transporter"/>
    <property type="match status" value="1"/>
</dbReference>
<evidence type="ECO:0000256" key="6">
    <source>
        <dbReference type="ARBA" id="ARBA00022989"/>
    </source>
</evidence>
<dbReference type="GO" id="GO:0005886">
    <property type="term" value="C:plasma membrane"/>
    <property type="evidence" value="ECO:0007669"/>
    <property type="project" value="UniProtKB-SubCell"/>
</dbReference>
<name>A0A0R3D6M0_9BRAD</name>
<evidence type="ECO:0000256" key="3">
    <source>
        <dbReference type="ARBA" id="ARBA00022475"/>
    </source>
</evidence>
<feature type="transmembrane region" description="Helical" evidence="8">
    <location>
        <begin position="340"/>
        <end position="361"/>
    </location>
</feature>
<dbReference type="RefSeq" id="WP_057753755.1">
    <property type="nucleotide sequence ID" value="NZ_LJYG01000104.1"/>
</dbReference>
<evidence type="ECO:0000259" key="9">
    <source>
        <dbReference type="PROSITE" id="PS50850"/>
    </source>
</evidence>
<keyword evidence="6 8" id="KW-1133">Transmembrane helix</keyword>
<dbReference type="PANTHER" id="PTHR43528:SF1">
    <property type="entry name" value="ALPHA-KETOGLUTARATE PERMEASE"/>
    <property type="match status" value="1"/>
</dbReference>
<evidence type="ECO:0000313" key="10">
    <source>
        <dbReference type="EMBL" id="KRQ05611.1"/>
    </source>
</evidence>
<keyword evidence="5" id="KW-0769">Symport</keyword>
<evidence type="ECO:0000256" key="5">
    <source>
        <dbReference type="ARBA" id="ARBA00022847"/>
    </source>
</evidence>
<feature type="transmembrane region" description="Helical" evidence="8">
    <location>
        <begin position="373"/>
        <end position="394"/>
    </location>
</feature>
<feature type="transmembrane region" description="Helical" evidence="8">
    <location>
        <begin position="406"/>
        <end position="424"/>
    </location>
</feature>
<dbReference type="InterPro" id="IPR020846">
    <property type="entry name" value="MFS_dom"/>
</dbReference>
<dbReference type="PANTHER" id="PTHR43528">
    <property type="entry name" value="ALPHA-KETOGLUTARATE PERMEASE"/>
    <property type="match status" value="1"/>
</dbReference>
<proteinExistence type="predicted"/>
<dbReference type="InterPro" id="IPR005829">
    <property type="entry name" value="Sugar_transporter_CS"/>
</dbReference>
<keyword evidence="7 8" id="KW-0472">Membrane</keyword>
<feature type="transmembrane region" description="Helical" evidence="8">
    <location>
        <begin position="93"/>
        <end position="111"/>
    </location>
</feature>
<dbReference type="GO" id="GO:0015293">
    <property type="term" value="F:symporter activity"/>
    <property type="evidence" value="ECO:0007669"/>
    <property type="project" value="UniProtKB-KW"/>
</dbReference>
<keyword evidence="4 8" id="KW-0812">Transmembrane</keyword>
<comment type="caution">
    <text evidence="10">The sequence shown here is derived from an EMBL/GenBank/DDBJ whole genome shotgun (WGS) entry which is preliminary data.</text>
</comment>
<accession>A0A0R3D6M0</accession>
<dbReference type="InterPro" id="IPR005828">
    <property type="entry name" value="MFS_sugar_transport-like"/>
</dbReference>
<dbReference type="OrthoDB" id="9783227at2"/>
<feature type="transmembrane region" description="Helical" evidence="8">
    <location>
        <begin position="246"/>
        <end position="264"/>
    </location>
</feature>
<sequence>MAAPVTETRAKAADMKRRLRAIFIGSVGNLVEWYDFYAYAAFSLYFAKAFFPDGDEVVQQLNAALLFAAGFLVRPLGGWLFGHLADRHGRRNALTLSVVMMCFGSLVIAVTPTYASIGLAAPVVLGLARILQGLSLGGEYGTSATYLSEVADEKNRGFYSSFQYVTLIGGQLCAILVLLLLQKVFLSTDEIRAWGWRVPFAFGAVLAVVAALMRSNLHETDAFKTSRVTVKKSGSIRALLNYPRELMLVVGLTMGGTAAFYTYTTYMQKFLRLSVKLTDDQTTMVTAGSLVFAMVLQPVYGAISDRIGRKWLLIGFGVSGTLFTIPLLTTLQAVHDGFSAFLLIAAAWMIVSGYTAINAVVKAELFPTSVRATGVGVPYALTVSIFGGTAESIALWFKSIGHESWFYWYLTGCIAVSLLVYLTMRDTRTESAMDRHE</sequence>
<evidence type="ECO:0000256" key="2">
    <source>
        <dbReference type="ARBA" id="ARBA00022448"/>
    </source>
</evidence>
<comment type="subcellular location">
    <subcellularLocation>
        <location evidence="1">Cell membrane</location>
        <topology evidence="1">Multi-pass membrane protein</topology>
    </subcellularLocation>
</comment>
<gene>
    <name evidence="10" type="ORF">AOQ71_28820</name>
</gene>
<evidence type="ECO:0000256" key="1">
    <source>
        <dbReference type="ARBA" id="ARBA00004651"/>
    </source>
</evidence>
<reference evidence="10 11" key="1">
    <citation type="submission" date="2015-09" db="EMBL/GenBank/DDBJ databases">
        <title>Draft Genome Sequence of Bradyrhizobium manausense Strain BR 3351T, a Novel Symbiotic Nitrogen-Fixing Alphaproteobacterium Isolated from Brazilian Amazon Rain Forest.</title>
        <authorList>
            <person name="De Araujo J.L."/>
            <person name="Zilli J.E."/>
        </authorList>
    </citation>
    <scope>NUCLEOTIDE SEQUENCE [LARGE SCALE GENOMIC DNA]</scope>
    <source>
        <strain evidence="10 11">BR3351</strain>
    </source>
</reference>
<dbReference type="FunFam" id="1.20.1250.20:FF:000300">
    <property type="entry name" value="Dicarboxylate MFS transporter"/>
    <property type="match status" value="1"/>
</dbReference>
<feature type="transmembrane region" description="Helical" evidence="8">
    <location>
        <begin position="284"/>
        <end position="304"/>
    </location>
</feature>
<dbReference type="PROSITE" id="PS00217">
    <property type="entry name" value="SUGAR_TRANSPORT_2"/>
    <property type="match status" value="1"/>
</dbReference>
<organism evidence="10 11">
    <name type="scientific">Bradyrhizobium manausense</name>
    <dbReference type="NCBI Taxonomy" id="989370"/>
    <lineage>
        <taxon>Bacteria</taxon>
        <taxon>Pseudomonadati</taxon>
        <taxon>Pseudomonadota</taxon>
        <taxon>Alphaproteobacteria</taxon>
        <taxon>Hyphomicrobiales</taxon>
        <taxon>Nitrobacteraceae</taxon>
        <taxon>Bradyrhizobium</taxon>
    </lineage>
</organism>
<dbReference type="InterPro" id="IPR036259">
    <property type="entry name" value="MFS_trans_sf"/>
</dbReference>
<dbReference type="AlphaFoldDB" id="A0A0R3D6M0"/>
<dbReference type="STRING" id="989370.AOQ71_28820"/>
<feature type="transmembrane region" description="Helical" evidence="8">
    <location>
        <begin position="21"/>
        <end position="42"/>
    </location>
</feature>
<evidence type="ECO:0000256" key="4">
    <source>
        <dbReference type="ARBA" id="ARBA00022692"/>
    </source>
</evidence>
<dbReference type="Proteomes" id="UP000051936">
    <property type="component" value="Unassembled WGS sequence"/>
</dbReference>
<dbReference type="InterPro" id="IPR051084">
    <property type="entry name" value="H+-coupled_symporters"/>
</dbReference>
<keyword evidence="3" id="KW-1003">Cell membrane</keyword>
<feature type="transmembrane region" description="Helical" evidence="8">
    <location>
        <begin position="158"/>
        <end position="181"/>
    </location>
</feature>
<evidence type="ECO:0000313" key="11">
    <source>
        <dbReference type="Proteomes" id="UP000051936"/>
    </source>
</evidence>
<dbReference type="CDD" id="cd17367">
    <property type="entry name" value="MFS_KgtP"/>
    <property type="match status" value="1"/>
</dbReference>
<protein>
    <submittedName>
        <fullName evidence="10">Alpha-ketoglutarate permease</fullName>
    </submittedName>
</protein>
<evidence type="ECO:0000256" key="8">
    <source>
        <dbReference type="SAM" id="Phobius"/>
    </source>
</evidence>
<dbReference type="FunFam" id="1.20.1250.20:FF:000001">
    <property type="entry name" value="Dicarboxylate MFS transporter"/>
    <property type="match status" value="1"/>
</dbReference>
<keyword evidence="11" id="KW-1185">Reference proteome</keyword>
<feature type="transmembrane region" description="Helical" evidence="8">
    <location>
        <begin position="311"/>
        <end position="334"/>
    </location>
</feature>
<feature type="domain" description="Major facilitator superfamily (MFS) profile" evidence="9">
    <location>
        <begin position="21"/>
        <end position="428"/>
    </location>
</feature>
<dbReference type="PROSITE" id="PS50850">
    <property type="entry name" value="MFS"/>
    <property type="match status" value="1"/>
</dbReference>
<evidence type="ECO:0000256" key="7">
    <source>
        <dbReference type="ARBA" id="ARBA00023136"/>
    </source>
</evidence>
<feature type="transmembrane region" description="Helical" evidence="8">
    <location>
        <begin position="117"/>
        <end position="137"/>
    </location>
</feature>
<feature type="transmembrane region" description="Helical" evidence="8">
    <location>
        <begin position="193"/>
        <end position="213"/>
    </location>
</feature>
<dbReference type="Pfam" id="PF00083">
    <property type="entry name" value="Sugar_tr"/>
    <property type="match status" value="2"/>
</dbReference>
<keyword evidence="2" id="KW-0813">Transport</keyword>
<feature type="transmembrane region" description="Helical" evidence="8">
    <location>
        <begin position="62"/>
        <end position="81"/>
    </location>
</feature>